<evidence type="ECO:0000313" key="2">
    <source>
        <dbReference type="Proteomes" id="UP000046393"/>
    </source>
</evidence>
<evidence type="ECO:0000313" key="3">
    <source>
        <dbReference type="WBParaSite" id="SMUV_0000592601-mRNA-1"/>
    </source>
</evidence>
<keyword evidence="1" id="KW-0472">Membrane</keyword>
<organism evidence="2 3">
    <name type="scientific">Syphacia muris</name>
    <dbReference type="NCBI Taxonomy" id="451379"/>
    <lineage>
        <taxon>Eukaryota</taxon>
        <taxon>Metazoa</taxon>
        <taxon>Ecdysozoa</taxon>
        <taxon>Nematoda</taxon>
        <taxon>Chromadorea</taxon>
        <taxon>Rhabditida</taxon>
        <taxon>Spirurina</taxon>
        <taxon>Oxyuridomorpha</taxon>
        <taxon>Oxyuroidea</taxon>
        <taxon>Oxyuridae</taxon>
        <taxon>Syphacia</taxon>
    </lineage>
</organism>
<feature type="transmembrane region" description="Helical" evidence="1">
    <location>
        <begin position="610"/>
        <end position="632"/>
    </location>
</feature>
<protein>
    <submittedName>
        <fullName evidence="3">RNA helicase</fullName>
    </submittedName>
</protein>
<name>A0A0N5AMV5_9BILA</name>
<keyword evidence="1" id="KW-0812">Transmembrane</keyword>
<keyword evidence="1" id="KW-1133">Transmembrane helix</keyword>
<accession>A0A0N5AMV5</accession>
<dbReference type="WBParaSite" id="SMUV_0000592601-mRNA-1">
    <property type="protein sequence ID" value="SMUV_0000592601-mRNA-1"/>
    <property type="gene ID" value="SMUV_0000592601"/>
</dbReference>
<sequence>MLKKESNHPMYKGKDPSPFVNKYSQIFNGKIAFSGRAEHLKACEQFSAKLFTAESVEDLRLLSNFQHYNRERILTNYYVKAGSDGFKFTQGGPDDGRYMTNFVITSGSTVDFSKPCLALETEIKSSGKQVVYNYYVDCNNVETRTLVCRAPVKGDKDRRPNGPSAEVTKKCGFLNSGVVDFNEYSKKKMCYFPISCRRDHPILLAINYDKAVRQYPNILNGVQFFGRSEHLSVCEQFGGVLLTMEYKNQLKLIQQLMYGLPEILLTNYTIDNSSLKLSNYGPDRGKFMKDLLKESGITKLPVSNDTKCVALRVEPNEFLLEYGGVLYLSFSSLNRVVCVEKTAPFTDKTVAKPKRKLSIDVDRTYGDCGFLNGGYVVLRSADAKAFCFFPVSRDAKHWLYKPYNFTKVKRAFPLLFIRNKFKGLIEQEQICQMFGAKVATLGDRNEHLVFNRDEFVSRRQTRILLGYHFINTSIIGGYFGDDLTYVVAKFNENKLKCPKKSEDCCLTIDKIFFKSSKVPSYKLGIATCSDFQVSTVVCRLIRVLSSLLCSTIFLCLFQRPCEKRDIDVLGVTKKLSEDPIGPILPTRPPLPFIVKGELFDSEELPQTFDIYYVTFTTCIGLSFLSLTVAIWIRFRPEQDFEQCALNEPPFGRNTGGNHRNVRRAEAIYDNVLSSEGEYSQVHV</sequence>
<reference evidence="3" key="1">
    <citation type="submission" date="2017-02" db="UniProtKB">
        <authorList>
            <consortium name="WormBaseParasite"/>
        </authorList>
    </citation>
    <scope>IDENTIFICATION</scope>
</reference>
<dbReference type="Proteomes" id="UP000046393">
    <property type="component" value="Unplaced"/>
</dbReference>
<dbReference type="AlphaFoldDB" id="A0A0N5AMV5"/>
<proteinExistence type="predicted"/>
<keyword evidence="2" id="KW-1185">Reference proteome</keyword>
<evidence type="ECO:0000256" key="1">
    <source>
        <dbReference type="SAM" id="Phobius"/>
    </source>
</evidence>